<dbReference type="PANTHER" id="PTHR36562">
    <property type="entry name" value="SERINE/ARGININE REPETITIVE MATRIX 2"/>
    <property type="match status" value="1"/>
</dbReference>
<feature type="compositionally biased region" description="Basic and acidic residues" evidence="8">
    <location>
        <begin position="100"/>
        <end position="114"/>
    </location>
</feature>
<gene>
    <name evidence="10" type="ORF">As57867_021789</name>
</gene>
<evidence type="ECO:0000256" key="1">
    <source>
        <dbReference type="ARBA" id="ARBA00004123"/>
    </source>
</evidence>
<name>A0A6A4XTV0_9STRA</name>
<dbReference type="Gene3D" id="6.10.140.420">
    <property type="match status" value="1"/>
</dbReference>
<evidence type="ECO:0000256" key="2">
    <source>
        <dbReference type="ARBA" id="ARBA00005954"/>
    </source>
</evidence>
<feature type="coiled-coil region" evidence="7">
    <location>
        <begin position="64"/>
        <end position="91"/>
    </location>
</feature>
<keyword evidence="7" id="KW-0175">Coiled coil</keyword>
<comment type="similarity">
    <text evidence="2">Belongs to the CWC21 family.</text>
</comment>
<dbReference type="PANTHER" id="PTHR36562:SF5">
    <property type="entry name" value="SERINE_ARGININE REPETITIVE MATRIX 2"/>
    <property type="match status" value="1"/>
</dbReference>
<dbReference type="InterPro" id="IPR013170">
    <property type="entry name" value="mRNA_splic_Cwf21_dom"/>
</dbReference>
<dbReference type="InterPro" id="IPR051372">
    <property type="entry name" value="CWC21"/>
</dbReference>
<comment type="caution">
    <text evidence="10">The sequence shown here is derived from an EMBL/GenBank/DDBJ whole genome shotgun (WGS) entry which is preliminary data.</text>
</comment>
<dbReference type="AlphaFoldDB" id="A0A6A4XTV0"/>
<feature type="compositionally biased region" description="Basic and acidic residues" evidence="8">
    <location>
        <begin position="283"/>
        <end position="302"/>
    </location>
</feature>
<evidence type="ECO:0000259" key="9">
    <source>
        <dbReference type="SMART" id="SM01115"/>
    </source>
</evidence>
<feature type="domain" description="CWF21" evidence="9">
    <location>
        <begin position="59"/>
        <end position="104"/>
    </location>
</feature>
<feature type="compositionally biased region" description="Low complexity" evidence="8">
    <location>
        <begin position="205"/>
        <end position="227"/>
    </location>
</feature>
<feature type="non-terminal residue" evidence="10">
    <location>
        <position position="310"/>
    </location>
</feature>
<proteinExistence type="inferred from homology"/>
<keyword evidence="4" id="KW-0747">Spliceosome</keyword>
<feature type="compositionally biased region" description="Basic residues" evidence="8">
    <location>
        <begin position="235"/>
        <end position="253"/>
    </location>
</feature>
<evidence type="ECO:0000256" key="5">
    <source>
        <dbReference type="ARBA" id="ARBA00023187"/>
    </source>
</evidence>
<evidence type="ECO:0000256" key="3">
    <source>
        <dbReference type="ARBA" id="ARBA00022664"/>
    </source>
</evidence>
<dbReference type="SMART" id="SM01115">
    <property type="entry name" value="cwf21"/>
    <property type="match status" value="1"/>
</dbReference>
<keyword evidence="6" id="KW-0539">Nucleus</keyword>
<feature type="compositionally biased region" description="Basic and acidic residues" evidence="8">
    <location>
        <begin position="152"/>
        <end position="195"/>
    </location>
</feature>
<dbReference type="OrthoDB" id="10267305at2759"/>
<feature type="region of interest" description="Disordered" evidence="8">
    <location>
        <begin position="100"/>
        <end position="124"/>
    </location>
</feature>
<protein>
    <recommendedName>
        <fullName evidence="9">CWF21 domain-containing protein</fullName>
    </recommendedName>
</protein>
<evidence type="ECO:0000256" key="4">
    <source>
        <dbReference type="ARBA" id="ARBA00022728"/>
    </source>
</evidence>
<comment type="subcellular location">
    <subcellularLocation>
        <location evidence="1">Nucleus</location>
    </subcellularLocation>
</comment>
<keyword evidence="3" id="KW-0507">mRNA processing</keyword>
<dbReference type="GO" id="GO:0005681">
    <property type="term" value="C:spliceosomal complex"/>
    <property type="evidence" value="ECO:0007669"/>
    <property type="project" value="UniProtKB-KW"/>
</dbReference>
<dbReference type="GO" id="GO:0006397">
    <property type="term" value="P:mRNA processing"/>
    <property type="evidence" value="ECO:0007669"/>
    <property type="project" value="UniProtKB-KW"/>
</dbReference>
<accession>A0A6A4XTV0</accession>
<dbReference type="GO" id="GO:0008380">
    <property type="term" value="P:RNA splicing"/>
    <property type="evidence" value="ECO:0007669"/>
    <property type="project" value="UniProtKB-KW"/>
</dbReference>
<evidence type="ECO:0000256" key="7">
    <source>
        <dbReference type="SAM" id="Coils"/>
    </source>
</evidence>
<evidence type="ECO:0000256" key="6">
    <source>
        <dbReference type="ARBA" id="ARBA00023242"/>
    </source>
</evidence>
<feature type="region of interest" description="Disordered" evidence="8">
    <location>
        <begin position="142"/>
        <end position="310"/>
    </location>
</feature>
<dbReference type="Pfam" id="PF08312">
    <property type="entry name" value="cwf21"/>
    <property type="match status" value="1"/>
</dbReference>
<keyword evidence="5" id="KW-0508">mRNA splicing</keyword>
<sequence>MYNGIGLRTTRGSGTNGYVQKNLSYVKPAHIRERERQAQLKYALIEEPHKKNPVNKQILLHEQKRQVEVKVMELRDELEEQGCDDEEIEEKCAVLRKKLQERTTDSRREDDSKHASSHAKAIRKEKELAALKDAFGIRDSYVEGNSFDVDLQEQRRLERMEAYDKKHREREERERERDERSRPRLADKPAKEPKKEKRRRRRRSPSSSSSSSSSSDSSSDSSSSSSSSDDEGDRRKKSTSKSRKDTPKKKTKTTTRASASPRKPRHLSPSDKRRSPSSPPPSTDRKRKDRFSPDPRDREQGPKRVHRSQT</sequence>
<organism evidence="10">
    <name type="scientific">Aphanomyces stellatus</name>
    <dbReference type="NCBI Taxonomy" id="120398"/>
    <lineage>
        <taxon>Eukaryota</taxon>
        <taxon>Sar</taxon>
        <taxon>Stramenopiles</taxon>
        <taxon>Oomycota</taxon>
        <taxon>Saprolegniomycetes</taxon>
        <taxon>Saprolegniales</taxon>
        <taxon>Verrucalvaceae</taxon>
        <taxon>Aphanomyces</taxon>
    </lineage>
</organism>
<evidence type="ECO:0000256" key="8">
    <source>
        <dbReference type="SAM" id="MobiDB-lite"/>
    </source>
</evidence>
<dbReference type="CDD" id="cd21372">
    <property type="entry name" value="cwf21_CWC21-like"/>
    <property type="match status" value="1"/>
</dbReference>
<evidence type="ECO:0000313" key="10">
    <source>
        <dbReference type="EMBL" id="KAF0686319.1"/>
    </source>
</evidence>
<reference evidence="10" key="1">
    <citation type="submission" date="2019-06" db="EMBL/GenBank/DDBJ databases">
        <title>Genomics analysis of Aphanomyces spp. identifies a new class of oomycete effector associated with host adaptation.</title>
        <authorList>
            <person name="Gaulin E."/>
        </authorList>
    </citation>
    <scope>NUCLEOTIDE SEQUENCE</scope>
    <source>
        <strain evidence="10">CBS 578.67</strain>
    </source>
</reference>
<dbReference type="EMBL" id="VJMH01007009">
    <property type="protein sequence ID" value="KAF0686319.1"/>
    <property type="molecule type" value="Genomic_DNA"/>
</dbReference>